<organism evidence="3 4">
    <name type="scientific">Micromonospora inyonensis</name>
    <dbReference type="NCBI Taxonomy" id="47866"/>
    <lineage>
        <taxon>Bacteria</taxon>
        <taxon>Bacillati</taxon>
        <taxon>Actinomycetota</taxon>
        <taxon>Actinomycetes</taxon>
        <taxon>Micromonosporales</taxon>
        <taxon>Micromonosporaceae</taxon>
        <taxon>Micromonospora</taxon>
    </lineage>
</organism>
<evidence type="ECO:0000313" key="3">
    <source>
        <dbReference type="EMBL" id="SCL33544.1"/>
    </source>
</evidence>
<evidence type="ECO:0000256" key="2">
    <source>
        <dbReference type="SAM" id="Phobius"/>
    </source>
</evidence>
<keyword evidence="2" id="KW-0812">Transmembrane</keyword>
<proteinExistence type="predicted"/>
<name>A0A1C6SV79_9ACTN</name>
<gene>
    <name evidence="3" type="ORF">GA0074694_6256</name>
</gene>
<keyword evidence="2" id="KW-0472">Membrane</keyword>
<keyword evidence="2" id="KW-1133">Transmembrane helix</keyword>
<evidence type="ECO:0000256" key="1">
    <source>
        <dbReference type="SAM" id="MobiDB-lite"/>
    </source>
</evidence>
<protein>
    <submittedName>
        <fullName evidence="3">Uncharacterized protein</fullName>
    </submittedName>
</protein>
<dbReference type="EMBL" id="FMHU01000004">
    <property type="protein sequence ID" value="SCL33544.1"/>
    <property type="molecule type" value="Genomic_DNA"/>
</dbReference>
<evidence type="ECO:0000313" key="4">
    <source>
        <dbReference type="Proteomes" id="UP000198906"/>
    </source>
</evidence>
<feature type="region of interest" description="Disordered" evidence="1">
    <location>
        <begin position="38"/>
        <end position="67"/>
    </location>
</feature>
<feature type="region of interest" description="Disordered" evidence="1">
    <location>
        <begin position="387"/>
        <end position="436"/>
    </location>
</feature>
<feature type="compositionally biased region" description="Basic residues" evidence="1">
    <location>
        <begin position="57"/>
        <end position="67"/>
    </location>
</feature>
<keyword evidence="4" id="KW-1185">Reference proteome</keyword>
<accession>A0A1C6SV79</accession>
<reference evidence="4" key="1">
    <citation type="submission" date="2016-06" db="EMBL/GenBank/DDBJ databases">
        <authorList>
            <person name="Varghese N."/>
        </authorList>
    </citation>
    <scope>NUCLEOTIDE SEQUENCE [LARGE SCALE GENOMIC DNA]</scope>
    <source>
        <strain evidence="4">DSM 46123</strain>
    </source>
</reference>
<feature type="transmembrane region" description="Helical" evidence="2">
    <location>
        <begin position="82"/>
        <end position="103"/>
    </location>
</feature>
<feature type="transmembrane region" description="Helical" evidence="2">
    <location>
        <begin position="115"/>
        <end position="137"/>
    </location>
</feature>
<dbReference type="Proteomes" id="UP000198906">
    <property type="component" value="Unassembled WGS sequence"/>
</dbReference>
<dbReference type="AlphaFoldDB" id="A0A1C6SV79"/>
<feature type="transmembrane region" description="Helical" evidence="2">
    <location>
        <begin position="179"/>
        <end position="198"/>
    </location>
</feature>
<sequence>MKLLTRPRLTAEEIAAARSAEVRADVDRARQLDALQRERAAADRAEERRAERDRARAEKRRRKALAKARAQRRARRRALASVVRTVGPLLLVNLAAIGGQAAYGFTRTPAAWPVLARLLVAVVYAATVESISLYVNWHAHDALLNDSPSTAAAMRRRAYGIAAVVAVVNYSHFDDEGWTPTPFAVGSGMASLLSPWLWGLHTRRAHDMQLLRQELRDETGATFDRRRKRAFPVRTWRAQRWSIEHSVRDPREAWTGYHAERAARLAALPGGRLRTALAVLRGLDLRAQAAPAEPTPEPVSLDDPDIQACAEVRERMRGIRDRYGAGAARIAAADRDPRRWIDLRAAGCGTSLTRRTSLRTCAALRPLRILRRWKLRSTVRRRMHRMRGPVRRGSTRRRYPASTTRPAATDVRRCRPGRRLGWPRRTTGLWPSTDARRSAGTWRRRRVCTCDREPVEARRRPK</sequence>
<feature type="compositionally biased region" description="Basic and acidic residues" evidence="1">
    <location>
        <begin position="38"/>
        <end position="56"/>
    </location>
</feature>
<dbReference type="RefSeq" id="WP_091464511.1">
    <property type="nucleotide sequence ID" value="NZ_FMHU01000004.1"/>
</dbReference>
<feature type="compositionally biased region" description="Basic residues" evidence="1">
    <location>
        <begin position="387"/>
        <end position="399"/>
    </location>
</feature>
<feature type="transmembrane region" description="Helical" evidence="2">
    <location>
        <begin position="158"/>
        <end position="173"/>
    </location>
</feature>